<dbReference type="Gene3D" id="1.25.10.10">
    <property type="entry name" value="Leucine-rich Repeat Variant"/>
    <property type="match status" value="1"/>
</dbReference>
<dbReference type="InterPro" id="IPR016024">
    <property type="entry name" value="ARM-type_fold"/>
</dbReference>
<evidence type="ECO:0000313" key="1">
    <source>
        <dbReference type="EMBL" id="EAX86046.1"/>
    </source>
</evidence>
<dbReference type="Proteomes" id="UP000001542">
    <property type="component" value="Unassembled WGS sequence"/>
</dbReference>
<organism evidence="1 2">
    <name type="scientific">Trichomonas vaginalis (strain ATCC PRA-98 / G3)</name>
    <dbReference type="NCBI Taxonomy" id="412133"/>
    <lineage>
        <taxon>Eukaryota</taxon>
        <taxon>Metamonada</taxon>
        <taxon>Parabasalia</taxon>
        <taxon>Trichomonadida</taxon>
        <taxon>Trichomonadidae</taxon>
        <taxon>Trichomonas</taxon>
    </lineage>
</organism>
<sequence length="414" mass="47553">MKAVQIGLHCDDIEVRMSKNIRLSYDCVASMWEALLVGHADVFTTIVMLVHFLTDSDCKTIKKFCAKYSLAELWIYFRHSDNINLQTLSLIGLTIAVQYHHPDLSILRTNQNLDRLFNILNNPDEDICNEGLNLLTAICENDQHVINYFISKGIFQKLQNIECYMYYGSFLASLIQYNIPSYDEILQLAIPCIDSKYPNNVKSFFSIANQFLEQSSNDESLANVLLQICEQNIENLASQADDFVVNEIQQFLCNYEHVPESFCQLALTFVSNSFLPDATGRNDIIHAALLILDHFSGDWQVDHGKEITTFLIQIYKTLNFENQKMIAKNIIDYYNTTDEYINDVIHLFVDFMDDSFIGTNCQEKLISLLSGSSGLPVIREMFDEITNKCIECMESENDTLSSMSEQLYNIIENY</sequence>
<proteinExistence type="predicted"/>
<dbReference type="VEuPathDB" id="TrichDB:TVAGG3_0482670"/>
<keyword evidence="2" id="KW-1185">Reference proteome</keyword>
<accession>A2G9X2</accession>
<dbReference type="AlphaFoldDB" id="A2G9X2"/>
<dbReference type="VEuPathDB" id="TrichDB:TVAG_236480"/>
<reference evidence="1" key="2">
    <citation type="journal article" date="2007" name="Science">
        <title>Draft genome sequence of the sexually transmitted pathogen Trichomonas vaginalis.</title>
        <authorList>
            <person name="Carlton J.M."/>
            <person name="Hirt R.P."/>
            <person name="Silva J.C."/>
            <person name="Delcher A.L."/>
            <person name="Schatz M."/>
            <person name="Zhao Q."/>
            <person name="Wortman J.R."/>
            <person name="Bidwell S.L."/>
            <person name="Alsmark U.C.M."/>
            <person name="Besteiro S."/>
            <person name="Sicheritz-Ponten T."/>
            <person name="Noel C.J."/>
            <person name="Dacks J.B."/>
            <person name="Foster P.G."/>
            <person name="Simillion C."/>
            <person name="Van de Peer Y."/>
            <person name="Miranda-Saavedra D."/>
            <person name="Barton G.J."/>
            <person name="Westrop G.D."/>
            <person name="Mueller S."/>
            <person name="Dessi D."/>
            <person name="Fiori P.L."/>
            <person name="Ren Q."/>
            <person name="Paulsen I."/>
            <person name="Zhang H."/>
            <person name="Bastida-Corcuera F.D."/>
            <person name="Simoes-Barbosa A."/>
            <person name="Brown M.T."/>
            <person name="Hayes R.D."/>
            <person name="Mukherjee M."/>
            <person name="Okumura C.Y."/>
            <person name="Schneider R."/>
            <person name="Smith A.J."/>
            <person name="Vanacova S."/>
            <person name="Villalvazo M."/>
            <person name="Haas B.J."/>
            <person name="Pertea M."/>
            <person name="Feldblyum T.V."/>
            <person name="Utterback T.R."/>
            <person name="Shu C.L."/>
            <person name="Osoegawa K."/>
            <person name="de Jong P.J."/>
            <person name="Hrdy I."/>
            <person name="Horvathova L."/>
            <person name="Zubacova Z."/>
            <person name="Dolezal P."/>
            <person name="Malik S.B."/>
            <person name="Logsdon J.M. Jr."/>
            <person name="Henze K."/>
            <person name="Gupta A."/>
            <person name="Wang C.C."/>
            <person name="Dunne R.L."/>
            <person name="Upcroft J.A."/>
            <person name="Upcroft P."/>
            <person name="White O."/>
            <person name="Salzberg S.L."/>
            <person name="Tang P."/>
            <person name="Chiu C.-H."/>
            <person name="Lee Y.-S."/>
            <person name="Embley T.M."/>
            <person name="Coombs G.H."/>
            <person name="Mottram J.C."/>
            <person name="Tachezy J."/>
            <person name="Fraser-Liggett C.M."/>
            <person name="Johnson P.J."/>
        </authorList>
    </citation>
    <scope>NUCLEOTIDE SEQUENCE [LARGE SCALE GENOMIC DNA]</scope>
    <source>
        <strain evidence="1">G3</strain>
    </source>
</reference>
<dbReference type="InParanoid" id="A2G9X2"/>
<dbReference type="SUPFAM" id="SSF48371">
    <property type="entry name" value="ARM repeat"/>
    <property type="match status" value="1"/>
</dbReference>
<name>A2G9X2_TRIV3</name>
<gene>
    <name evidence="1" type="ORF">TVAG_236480</name>
</gene>
<dbReference type="InterPro" id="IPR011989">
    <property type="entry name" value="ARM-like"/>
</dbReference>
<dbReference type="EMBL" id="DS114752">
    <property type="protein sequence ID" value="EAX86046.1"/>
    <property type="molecule type" value="Genomic_DNA"/>
</dbReference>
<reference evidence="1" key="1">
    <citation type="submission" date="2006-10" db="EMBL/GenBank/DDBJ databases">
        <authorList>
            <person name="Amadeo P."/>
            <person name="Zhao Q."/>
            <person name="Wortman J."/>
            <person name="Fraser-Liggett C."/>
            <person name="Carlton J."/>
        </authorList>
    </citation>
    <scope>NUCLEOTIDE SEQUENCE</scope>
    <source>
        <strain evidence="1">G3</strain>
    </source>
</reference>
<protein>
    <submittedName>
        <fullName evidence="1">Uncharacterized protein</fullName>
    </submittedName>
</protein>
<evidence type="ECO:0000313" key="2">
    <source>
        <dbReference type="Proteomes" id="UP000001542"/>
    </source>
</evidence>